<dbReference type="EMBL" id="MBDS01000002">
    <property type="protein sequence ID" value="OPB92864.1"/>
    <property type="molecule type" value="Genomic_DNA"/>
</dbReference>
<evidence type="ECO:0000313" key="5">
    <source>
        <dbReference type="Proteomes" id="UP000190816"/>
    </source>
</evidence>
<evidence type="ECO:0000256" key="1">
    <source>
        <dbReference type="SAM" id="SignalP"/>
    </source>
</evidence>
<feature type="signal peptide" evidence="1">
    <location>
        <begin position="1"/>
        <end position="18"/>
    </location>
</feature>
<name>A0AAJ3NEC9_9FLAO</name>
<sequence length="124" mass="13921">MAIKSYLLLFLMFLGAFMYPEQFSATVPQKMDCHTTEQSADSCCQHEENHNGNCCDQNSGHADKSCKDSCKSCQTCSGFVNNIILEPIETSLHNSVIKDSSVFSYSFPVIPNRTFNIWQPPKLV</sequence>
<feature type="chain" id="PRO_5042582946" evidence="1">
    <location>
        <begin position="19"/>
        <end position="124"/>
    </location>
</feature>
<organism evidence="2 5">
    <name type="scientific">Elizabethkingia ursingii</name>
    <dbReference type="NCBI Taxonomy" id="1756150"/>
    <lineage>
        <taxon>Bacteria</taxon>
        <taxon>Pseudomonadati</taxon>
        <taxon>Bacteroidota</taxon>
        <taxon>Flavobacteriia</taxon>
        <taxon>Flavobacteriales</taxon>
        <taxon>Weeksellaceae</taxon>
        <taxon>Elizabethkingia</taxon>
    </lineage>
</organism>
<comment type="caution">
    <text evidence="2">The sequence shown here is derived from an EMBL/GenBank/DDBJ whole genome shotgun (WGS) entry which is preliminary data.</text>
</comment>
<gene>
    <name evidence="2" type="ORF">BAY32_00780</name>
    <name evidence="3" type="ORF">BB021_00225</name>
</gene>
<dbReference type="KEGG" id="ego:BBD34_14410"/>
<proteinExistence type="predicted"/>
<accession>A0AAJ3NEC9</accession>
<dbReference type="RefSeq" id="WP_059324396.1">
    <property type="nucleotide sequence ID" value="NZ_CP016377.1"/>
</dbReference>
<dbReference type="AlphaFoldDB" id="A0AAJ3NEC9"/>
<reference evidence="3 4" key="2">
    <citation type="submission" date="2016-07" db="EMBL/GenBank/DDBJ databases">
        <title>Revisiting the Taxonomy of the Elizabethkingia Genus based on Whole-Genome Sequencing, Optical Mapping, and MALDI-TOF.</title>
        <authorList>
            <person name="Nicholson A.C."/>
        </authorList>
    </citation>
    <scope>NUCLEOTIDE SEQUENCE [LARGE SCALE GENOMIC DNA]</scope>
    <source>
        <strain evidence="3 4">C1558</strain>
    </source>
</reference>
<reference evidence="2 5" key="1">
    <citation type="submission" date="2016-06" db="EMBL/GenBank/DDBJ databases">
        <authorList>
            <person name="Nicholson A.C."/>
        </authorList>
    </citation>
    <scope>NUCLEOTIDE SEQUENCE [LARGE SCALE GENOMIC DNA]</scope>
    <source>
        <strain evidence="2 5">G4123</strain>
    </source>
</reference>
<dbReference type="EMBL" id="MAIC01000011">
    <property type="protein sequence ID" value="OPB78705.1"/>
    <property type="molecule type" value="Genomic_DNA"/>
</dbReference>
<dbReference type="Proteomes" id="UP000190016">
    <property type="component" value="Unassembled WGS sequence"/>
</dbReference>
<protein>
    <submittedName>
        <fullName evidence="2">Uncharacterized protein</fullName>
    </submittedName>
</protein>
<evidence type="ECO:0000313" key="4">
    <source>
        <dbReference type="Proteomes" id="UP000190016"/>
    </source>
</evidence>
<dbReference type="Proteomes" id="UP000190816">
    <property type="component" value="Unassembled WGS sequence"/>
</dbReference>
<evidence type="ECO:0000313" key="2">
    <source>
        <dbReference type="EMBL" id="OPB78705.1"/>
    </source>
</evidence>
<keyword evidence="1" id="KW-0732">Signal</keyword>
<keyword evidence="4" id="KW-1185">Reference proteome</keyword>
<evidence type="ECO:0000313" key="3">
    <source>
        <dbReference type="EMBL" id="OPB92864.1"/>
    </source>
</evidence>